<dbReference type="AlphaFoldDB" id="A0A839QWV8"/>
<accession>A0A839QWV8</accession>
<reference evidence="1 2" key="1">
    <citation type="submission" date="2020-08" db="EMBL/GenBank/DDBJ databases">
        <title>Sequencing the genomes of 1000 actinobacteria strains.</title>
        <authorList>
            <person name="Klenk H.-P."/>
        </authorList>
    </citation>
    <scope>NUCLEOTIDE SEQUENCE [LARGE SCALE GENOMIC DNA]</scope>
    <source>
        <strain evidence="1 2">DSM 23040</strain>
    </source>
</reference>
<dbReference type="InterPro" id="IPR021484">
    <property type="entry name" value="DUF3137"/>
</dbReference>
<gene>
    <name evidence="1" type="ORF">FHX50_001582</name>
</gene>
<organism evidence="1 2">
    <name type="scientific">Helcobacillus massiliensis</name>
    <dbReference type="NCBI Taxonomy" id="521392"/>
    <lineage>
        <taxon>Bacteria</taxon>
        <taxon>Bacillati</taxon>
        <taxon>Actinomycetota</taxon>
        <taxon>Actinomycetes</taxon>
        <taxon>Micrococcales</taxon>
        <taxon>Dermabacteraceae</taxon>
        <taxon>Helcobacillus</taxon>
    </lineage>
</organism>
<dbReference type="RefSeq" id="WP_183376367.1">
    <property type="nucleotide sequence ID" value="NZ_CBCSFZ010000064.1"/>
</dbReference>
<protein>
    <submittedName>
        <fullName evidence="1">Uncharacterized protein</fullName>
    </submittedName>
</protein>
<dbReference type="EMBL" id="JACHWP010000004">
    <property type="protein sequence ID" value="MBB3023290.1"/>
    <property type="molecule type" value="Genomic_DNA"/>
</dbReference>
<keyword evidence="2" id="KW-1185">Reference proteome</keyword>
<dbReference type="Pfam" id="PF11335">
    <property type="entry name" value="DUF3137"/>
    <property type="match status" value="1"/>
</dbReference>
<comment type="caution">
    <text evidence="1">The sequence shown here is derived from an EMBL/GenBank/DDBJ whole genome shotgun (WGS) entry which is preliminary data.</text>
</comment>
<evidence type="ECO:0000313" key="1">
    <source>
        <dbReference type="EMBL" id="MBB3023290.1"/>
    </source>
</evidence>
<evidence type="ECO:0000313" key="2">
    <source>
        <dbReference type="Proteomes" id="UP000568050"/>
    </source>
</evidence>
<name>A0A839QWV8_9MICO</name>
<proteinExistence type="predicted"/>
<sequence>MRLVGTQTPDGVDGWTSDQAEARYLVTPQLIEALNAFVAEAGSDAVAVSFTDNRMNIAVGVDTDRFSLDPTNGDIRAATEQIYRDMVRFLRLVQDFDLNTRIWTKD</sequence>
<dbReference type="Proteomes" id="UP000568050">
    <property type="component" value="Unassembled WGS sequence"/>
</dbReference>